<evidence type="ECO:0000313" key="2">
    <source>
        <dbReference type="EMBL" id="RNB91310.1"/>
    </source>
</evidence>
<protein>
    <submittedName>
        <fullName evidence="2">Stp1/IreP family PP2C-type Ser/Thr phosphatase</fullName>
    </submittedName>
</protein>
<feature type="domain" description="PPM-type phosphatase" evidence="1">
    <location>
        <begin position="2"/>
        <end position="242"/>
    </location>
</feature>
<dbReference type="EMBL" id="RHHQ01000006">
    <property type="protein sequence ID" value="RNB91310.1"/>
    <property type="molecule type" value="Genomic_DNA"/>
</dbReference>
<accession>A0A3M8DSZ6</accession>
<gene>
    <name evidence="2" type="ORF">EDM56_06410</name>
</gene>
<dbReference type="Proteomes" id="UP000271031">
    <property type="component" value="Unassembled WGS sequence"/>
</dbReference>
<dbReference type="GO" id="GO:0004722">
    <property type="term" value="F:protein serine/threonine phosphatase activity"/>
    <property type="evidence" value="ECO:0007669"/>
    <property type="project" value="InterPro"/>
</dbReference>
<dbReference type="SMART" id="SM00332">
    <property type="entry name" value="PP2Cc"/>
    <property type="match status" value="1"/>
</dbReference>
<dbReference type="RefSeq" id="WP_122917163.1">
    <property type="nucleotide sequence ID" value="NZ_RHHQ01000006.1"/>
</dbReference>
<sequence length="254" mass="27903">MEIAMKSHVGCIRQLNEDFYACTVDDHGRVFSIVADGMGGHQAGDVASRMAVEGILRELSELEPDLEREDARERLMHAMVVTNEAVYRHALENPECNGMGTTVVCALIDDEGGVLAHVGDSRIYLYTADGLKQQTEDHTLVHELMKSGQITSEQAAVHPQRNVIMRALGTEKDVRVDLGEFRWEQDDVLLLCSDGLTNKVSKSQIESLLGSQLPLKEQIDALVQHALDAGGEDNVTVVAVRNRDEAVNTGRKEG</sequence>
<comment type="caution">
    <text evidence="2">The sequence shown here is derived from an EMBL/GenBank/DDBJ whole genome shotgun (WGS) entry which is preliminary data.</text>
</comment>
<dbReference type="InterPro" id="IPR036457">
    <property type="entry name" value="PPM-type-like_dom_sf"/>
</dbReference>
<dbReference type="InterPro" id="IPR001932">
    <property type="entry name" value="PPM-type_phosphatase-like_dom"/>
</dbReference>
<dbReference type="OrthoDB" id="9801841at2"/>
<dbReference type="SMART" id="SM00331">
    <property type="entry name" value="PP2C_SIG"/>
    <property type="match status" value="1"/>
</dbReference>
<dbReference type="PROSITE" id="PS51746">
    <property type="entry name" value="PPM_2"/>
    <property type="match status" value="1"/>
</dbReference>
<dbReference type="PANTHER" id="PTHR47992">
    <property type="entry name" value="PROTEIN PHOSPHATASE"/>
    <property type="match status" value="1"/>
</dbReference>
<dbReference type="NCBIfam" id="NF033484">
    <property type="entry name" value="Stp1_PP2C_phos"/>
    <property type="match status" value="1"/>
</dbReference>
<dbReference type="AlphaFoldDB" id="A0A3M8DSZ6"/>
<dbReference type="SUPFAM" id="SSF81606">
    <property type="entry name" value="PP2C-like"/>
    <property type="match status" value="1"/>
</dbReference>
<keyword evidence="3" id="KW-1185">Reference proteome</keyword>
<name>A0A3M8DSZ6_9BACL</name>
<dbReference type="Gene3D" id="3.60.40.10">
    <property type="entry name" value="PPM-type phosphatase domain"/>
    <property type="match status" value="1"/>
</dbReference>
<dbReference type="Pfam" id="PF13672">
    <property type="entry name" value="PP2C_2"/>
    <property type="match status" value="1"/>
</dbReference>
<reference evidence="2 3" key="1">
    <citation type="submission" date="2018-10" db="EMBL/GenBank/DDBJ databases">
        <title>Phylogenomics of Brevibacillus.</title>
        <authorList>
            <person name="Dunlap C."/>
        </authorList>
    </citation>
    <scope>NUCLEOTIDE SEQUENCE [LARGE SCALE GENOMIC DNA]</scope>
    <source>
        <strain evidence="2 3">JCM 15716</strain>
    </source>
</reference>
<dbReference type="InterPro" id="IPR015655">
    <property type="entry name" value="PP2C"/>
</dbReference>
<evidence type="ECO:0000313" key="3">
    <source>
        <dbReference type="Proteomes" id="UP000271031"/>
    </source>
</evidence>
<evidence type="ECO:0000259" key="1">
    <source>
        <dbReference type="PROSITE" id="PS51746"/>
    </source>
</evidence>
<organism evidence="2 3">
    <name type="scientific">Brevibacillus fluminis</name>
    <dbReference type="NCBI Taxonomy" id="511487"/>
    <lineage>
        <taxon>Bacteria</taxon>
        <taxon>Bacillati</taxon>
        <taxon>Bacillota</taxon>
        <taxon>Bacilli</taxon>
        <taxon>Bacillales</taxon>
        <taxon>Paenibacillaceae</taxon>
        <taxon>Brevibacillus</taxon>
    </lineage>
</organism>
<dbReference type="CDD" id="cd00143">
    <property type="entry name" value="PP2Cc"/>
    <property type="match status" value="1"/>
</dbReference>
<proteinExistence type="predicted"/>